<keyword evidence="1" id="KW-0732">Signal</keyword>
<gene>
    <name evidence="2" type="primary">cutF</name>
    <name evidence="2" type="ORF">SUTMEG_11700</name>
</gene>
<dbReference type="Pfam" id="PF04170">
    <property type="entry name" value="NlpE"/>
    <property type="match status" value="1"/>
</dbReference>
<dbReference type="OrthoDB" id="5348860at2"/>
<dbReference type="Gene3D" id="2.40.128.640">
    <property type="match status" value="1"/>
</dbReference>
<accession>A0A2Z6IA47</accession>
<keyword evidence="3" id="KW-1185">Reference proteome</keyword>
<dbReference type="RefSeq" id="WP_120176906.1">
    <property type="nucleotide sequence ID" value="NZ_AP018786.1"/>
</dbReference>
<dbReference type="EMBL" id="AP018786">
    <property type="protein sequence ID" value="BBF23279.1"/>
    <property type="molecule type" value="Genomic_DNA"/>
</dbReference>
<proteinExistence type="predicted"/>
<sequence length="165" mass="17503">MRPTTRTLLTRASRAVLVAGAIALLAGCAQKGEMSSRTGAETGSAGAVKEAAYPKDCLRLPGVYEGVIPAADGPGIRVTLYLRAVGTYTMTEHYIGRNFTASSGGDWSTHADRVALDPITEKNPARLLRIEAGALRFLDLEGEFIDGPLSEHYVLRKSGCPKPAS</sequence>
<evidence type="ECO:0000313" key="3">
    <source>
        <dbReference type="Proteomes" id="UP000271003"/>
    </source>
</evidence>
<dbReference type="KEGG" id="sutt:SUTMEG_11700"/>
<evidence type="ECO:0000256" key="1">
    <source>
        <dbReference type="SAM" id="SignalP"/>
    </source>
</evidence>
<reference evidence="2 3" key="1">
    <citation type="journal article" date="2018" name="Int. J. Syst. Evol. Microbiol.">
        <title>Mesosutterella multiformis gen. nov., sp. nov., a member of the family Sutterellaceae and Sutterella megalosphaeroides sp. nov., isolated from human faeces.</title>
        <authorList>
            <person name="Sakamoto M."/>
            <person name="Ikeyama N."/>
            <person name="Kunihiro T."/>
            <person name="Iino T."/>
            <person name="Yuki M."/>
            <person name="Ohkuma M."/>
        </authorList>
    </citation>
    <scope>NUCLEOTIDE SEQUENCE [LARGE SCALE GENOMIC DNA]</scope>
    <source>
        <strain evidence="2 3">6FBBBH3</strain>
    </source>
</reference>
<dbReference type="PROSITE" id="PS51257">
    <property type="entry name" value="PROKAR_LIPOPROTEIN"/>
    <property type="match status" value="1"/>
</dbReference>
<feature type="signal peptide" evidence="1">
    <location>
        <begin position="1"/>
        <end position="31"/>
    </location>
</feature>
<feature type="chain" id="PRO_5016362820" evidence="1">
    <location>
        <begin position="32"/>
        <end position="165"/>
    </location>
</feature>
<dbReference type="AlphaFoldDB" id="A0A2Z6IA47"/>
<evidence type="ECO:0000313" key="2">
    <source>
        <dbReference type="EMBL" id="BBF23279.1"/>
    </source>
</evidence>
<organism evidence="2 3">
    <name type="scientific">Sutterella megalosphaeroides</name>
    <dbReference type="NCBI Taxonomy" id="2494234"/>
    <lineage>
        <taxon>Bacteria</taxon>
        <taxon>Pseudomonadati</taxon>
        <taxon>Pseudomonadota</taxon>
        <taxon>Betaproteobacteria</taxon>
        <taxon>Burkholderiales</taxon>
        <taxon>Sutterellaceae</taxon>
        <taxon>Sutterella</taxon>
    </lineage>
</organism>
<dbReference type="InterPro" id="IPR007298">
    <property type="entry name" value="Cu-R_lipoprotein_NlpE"/>
</dbReference>
<keyword evidence="2" id="KW-0449">Lipoprotein</keyword>
<name>A0A2Z6IA47_9BURK</name>
<dbReference type="Proteomes" id="UP000271003">
    <property type="component" value="Chromosome"/>
</dbReference>
<protein>
    <submittedName>
        <fullName evidence="2">Lipoprotein involved with copper homeostasis and adhesion</fullName>
    </submittedName>
</protein>